<evidence type="ECO:0000256" key="3">
    <source>
        <dbReference type="ARBA" id="ARBA00022737"/>
    </source>
</evidence>
<dbReference type="GO" id="GO:0005634">
    <property type="term" value="C:nucleus"/>
    <property type="evidence" value="ECO:0007669"/>
    <property type="project" value="TreeGrafter"/>
</dbReference>
<evidence type="ECO:0000256" key="2">
    <source>
        <dbReference type="ARBA" id="ARBA00022574"/>
    </source>
</evidence>
<dbReference type="PANTHER" id="PTHR22852">
    <property type="entry name" value="LETHAL 2 DENTICLELESS PROTEIN RETINOIC ACID-REGULATED NUCLEAR MATRIX-ASSOCIATED PROTEIN"/>
    <property type="match status" value="1"/>
</dbReference>
<dbReference type="GO" id="GO:0030674">
    <property type="term" value="F:protein-macromolecule adaptor activity"/>
    <property type="evidence" value="ECO:0007669"/>
    <property type="project" value="TreeGrafter"/>
</dbReference>
<comment type="pathway">
    <text evidence="1">Protein modification; protein ubiquitination.</text>
</comment>
<dbReference type="OrthoDB" id="2096344at2759"/>
<dbReference type="HOGENOM" id="CLU_018451_0_0_1"/>
<keyword evidence="3" id="KW-0677">Repeat</keyword>
<dbReference type="Proteomes" id="UP000019478">
    <property type="component" value="Unassembled WGS sequence"/>
</dbReference>
<dbReference type="EMBL" id="AMGY01000004">
    <property type="protein sequence ID" value="EXJ84169.1"/>
    <property type="molecule type" value="Genomic_DNA"/>
</dbReference>
<dbReference type="PROSITE" id="PS00678">
    <property type="entry name" value="WD_REPEATS_1"/>
    <property type="match status" value="1"/>
</dbReference>
<evidence type="ECO:0000313" key="9">
    <source>
        <dbReference type="Proteomes" id="UP000019478"/>
    </source>
</evidence>
<keyword evidence="4" id="KW-0833">Ubl conjugation pathway</keyword>
<feature type="compositionally biased region" description="Low complexity" evidence="7">
    <location>
        <begin position="597"/>
        <end position="611"/>
    </location>
</feature>
<sequence length="701" mass="78031">MDSTPERRAPAEAVTFAVEPDENKSPRRSGRVKKNPSVTPKRFTRFFTPRSRNPQRAVRTSRKALQDLSAARLNSRSQASGILGLPLDEQSIRARKKRKLSFVSISSIPSSPIKNNTVSNQENAEPRRAEYPTVDPEHNSAYIDSDEDDAEDVELLGNKAFPPRLVPYRSLSTSAGLLSRRVEGRRMIREGNDSKLWQHETANFYSSPDDHCHYNLSGPHFPALPFCAAGFKTVPLVAIGDEDGTVRIHDGEDPSLPYQKIFMTMYPHDNAIMDMELSPDDSLLATASGDQTCRIIDMKQHQSTYTLRGHTGSIKRVQFQPGSGNNILATCSRDGSVCLWDLRCAASRGSWVFKNLSREPDSFLCQSADVNCLNQIRDAHTAFDLQGRTKGRRRQMPVSARSDFAVTTCAFISASRPHMLATASENDAIIKLWDMRTSYKSRSGRPTPVSATMEPKSHENHRQFGVTSIAMSTDGARLYSLCRDHTVYAYSTSHLVLGGAPEMSLTSSHPFRQSRNAGQGLGPLYGFRHRALRLASFYDKLAVRHRSQDNTELIATGTREECAVLFPTDERYLTKSTQRRPLLADEPGSASASLWPSARLTRSASSSTSRSGQQPPEDSDGDCPIYYHGTALVKGHVKEVTAVAWTINGNLVTTADDYTSRCWREDAQQARALRLNTDRDLARYQSGWAEVQKGYDDDEAE</sequence>
<feature type="repeat" description="WD" evidence="6">
    <location>
        <begin position="265"/>
        <end position="306"/>
    </location>
</feature>
<dbReference type="PANTHER" id="PTHR22852:SF0">
    <property type="entry name" value="DENTICLELESS PROTEIN HOMOLOG"/>
    <property type="match status" value="1"/>
</dbReference>
<dbReference type="eggNOG" id="KOG0321">
    <property type="taxonomic scope" value="Eukaryota"/>
</dbReference>
<dbReference type="SMART" id="SM00320">
    <property type="entry name" value="WD40"/>
    <property type="match status" value="6"/>
</dbReference>
<comment type="similarity">
    <text evidence="5">Belongs to the WD repeat cdt2 family.</text>
</comment>
<dbReference type="InterPro" id="IPR015943">
    <property type="entry name" value="WD40/YVTN_repeat-like_dom_sf"/>
</dbReference>
<dbReference type="InterPro" id="IPR051865">
    <property type="entry name" value="WD-repeat_CDT2_adapter"/>
</dbReference>
<evidence type="ECO:0000256" key="4">
    <source>
        <dbReference type="ARBA" id="ARBA00022786"/>
    </source>
</evidence>
<feature type="region of interest" description="Disordered" evidence="7">
    <location>
        <begin position="1"/>
        <end position="60"/>
    </location>
</feature>
<dbReference type="Pfam" id="PF00400">
    <property type="entry name" value="WD40"/>
    <property type="match status" value="4"/>
</dbReference>
<dbReference type="AlphaFoldDB" id="W9YPH7"/>
<dbReference type="InterPro" id="IPR019775">
    <property type="entry name" value="WD40_repeat_CS"/>
</dbReference>
<feature type="compositionally biased region" description="Basic and acidic residues" evidence="7">
    <location>
        <begin position="124"/>
        <end position="138"/>
    </location>
</feature>
<organism evidence="8 9">
    <name type="scientific">Capronia epimyces CBS 606.96</name>
    <dbReference type="NCBI Taxonomy" id="1182542"/>
    <lineage>
        <taxon>Eukaryota</taxon>
        <taxon>Fungi</taxon>
        <taxon>Dikarya</taxon>
        <taxon>Ascomycota</taxon>
        <taxon>Pezizomycotina</taxon>
        <taxon>Eurotiomycetes</taxon>
        <taxon>Chaetothyriomycetidae</taxon>
        <taxon>Chaetothyriales</taxon>
        <taxon>Herpotrichiellaceae</taxon>
        <taxon>Capronia</taxon>
    </lineage>
</organism>
<evidence type="ECO:0000256" key="7">
    <source>
        <dbReference type="SAM" id="MobiDB-lite"/>
    </source>
</evidence>
<keyword evidence="9" id="KW-1185">Reference proteome</keyword>
<evidence type="ECO:0000256" key="6">
    <source>
        <dbReference type="PROSITE-ProRule" id="PRU00221"/>
    </source>
</evidence>
<dbReference type="PROSITE" id="PS50294">
    <property type="entry name" value="WD_REPEATS_REGION"/>
    <property type="match status" value="1"/>
</dbReference>
<dbReference type="GeneID" id="19168954"/>
<gene>
    <name evidence="8" type="ORF">A1O3_04836</name>
</gene>
<comment type="caution">
    <text evidence="8">The sequence shown here is derived from an EMBL/GenBank/DDBJ whole genome shotgun (WGS) entry which is preliminary data.</text>
</comment>
<accession>W9YPH7</accession>
<feature type="repeat" description="WD" evidence="6">
    <location>
        <begin position="307"/>
        <end position="343"/>
    </location>
</feature>
<proteinExistence type="inferred from homology"/>
<dbReference type="InterPro" id="IPR036322">
    <property type="entry name" value="WD40_repeat_dom_sf"/>
</dbReference>
<feature type="compositionally biased region" description="Polar residues" evidence="7">
    <location>
        <begin position="114"/>
        <end position="123"/>
    </location>
</feature>
<dbReference type="GO" id="GO:0043161">
    <property type="term" value="P:proteasome-mediated ubiquitin-dependent protein catabolic process"/>
    <property type="evidence" value="ECO:0007669"/>
    <property type="project" value="TreeGrafter"/>
</dbReference>
<protein>
    <submittedName>
        <fullName evidence="8">Uncharacterized protein</fullName>
    </submittedName>
</protein>
<dbReference type="PROSITE" id="PS50082">
    <property type="entry name" value="WD_REPEATS_2"/>
    <property type="match status" value="2"/>
</dbReference>
<evidence type="ECO:0000256" key="1">
    <source>
        <dbReference type="ARBA" id="ARBA00004906"/>
    </source>
</evidence>
<keyword evidence="2 6" id="KW-0853">WD repeat</keyword>
<dbReference type="InterPro" id="IPR001680">
    <property type="entry name" value="WD40_rpt"/>
</dbReference>
<dbReference type="STRING" id="1182542.W9YPH7"/>
<feature type="region of interest" description="Disordered" evidence="7">
    <location>
        <begin position="577"/>
        <end position="623"/>
    </location>
</feature>
<evidence type="ECO:0000313" key="8">
    <source>
        <dbReference type="EMBL" id="EXJ84169.1"/>
    </source>
</evidence>
<reference evidence="8 9" key="1">
    <citation type="submission" date="2013-03" db="EMBL/GenBank/DDBJ databases">
        <title>The Genome Sequence of Capronia epimyces CBS 606.96.</title>
        <authorList>
            <consortium name="The Broad Institute Genomics Platform"/>
            <person name="Cuomo C."/>
            <person name="de Hoog S."/>
            <person name="Gorbushina A."/>
            <person name="Walker B."/>
            <person name="Young S.K."/>
            <person name="Zeng Q."/>
            <person name="Gargeya S."/>
            <person name="Fitzgerald M."/>
            <person name="Haas B."/>
            <person name="Abouelleil A."/>
            <person name="Allen A.W."/>
            <person name="Alvarado L."/>
            <person name="Arachchi H.M."/>
            <person name="Berlin A.M."/>
            <person name="Chapman S.B."/>
            <person name="Gainer-Dewar J."/>
            <person name="Goldberg J."/>
            <person name="Griggs A."/>
            <person name="Gujja S."/>
            <person name="Hansen M."/>
            <person name="Howarth C."/>
            <person name="Imamovic A."/>
            <person name="Ireland A."/>
            <person name="Larimer J."/>
            <person name="McCowan C."/>
            <person name="Murphy C."/>
            <person name="Pearson M."/>
            <person name="Poon T.W."/>
            <person name="Priest M."/>
            <person name="Roberts A."/>
            <person name="Saif S."/>
            <person name="Shea T."/>
            <person name="Sisk P."/>
            <person name="Sykes S."/>
            <person name="Wortman J."/>
            <person name="Nusbaum C."/>
            <person name="Birren B."/>
        </authorList>
    </citation>
    <scope>NUCLEOTIDE SEQUENCE [LARGE SCALE GENOMIC DNA]</scope>
    <source>
        <strain evidence="8 9">CBS 606.96</strain>
    </source>
</reference>
<evidence type="ECO:0000256" key="5">
    <source>
        <dbReference type="ARBA" id="ARBA00038344"/>
    </source>
</evidence>
<dbReference type="Gene3D" id="2.130.10.10">
    <property type="entry name" value="YVTN repeat-like/Quinoprotein amine dehydrogenase"/>
    <property type="match status" value="2"/>
</dbReference>
<name>W9YPH7_9EURO</name>
<feature type="compositionally biased region" description="Basic and acidic residues" evidence="7">
    <location>
        <begin position="1"/>
        <end position="10"/>
    </location>
</feature>
<dbReference type="RefSeq" id="XP_007733154.1">
    <property type="nucleotide sequence ID" value="XM_007734964.1"/>
</dbReference>
<dbReference type="SUPFAM" id="SSF50978">
    <property type="entry name" value="WD40 repeat-like"/>
    <property type="match status" value="1"/>
</dbReference>
<feature type="region of interest" description="Disordered" evidence="7">
    <location>
        <begin position="441"/>
        <end position="460"/>
    </location>
</feature>
<feature type="region of interest" description="Disordered" evidence="7">
    <location>
        <begin position="113"/>
        <end position="138"/>
    </location>
</feature>